<accession>F4CB44</accession>
<dbReference type="KEGG" id="shg:Sph21_4429"/>
<reference evidence="1" key="1">
    <citation type="submission" date="2011-03" db="EMBL/GenBank/DDBJ databases">
        <title>Complete sequence of Sphingobacterium sp. 21.</title>
        <authorList>
            <consortium name="US DOE Joint Genome Institute"/>
            <person name="Lucas S."/>
            <person name="Copeland A."/>
            <person name="Lapidus A."/>
            <person name="Cheng J.-F."/>
            <person name="Goodwin L."/>
            <person name="Pitluck S."/>
            <person name="Davenport K."/>
            <person name="Detter J.C."/>
            <person name="Han C."/>
            <person name="Tapia R."/>
            <person name="Land M."/>
            <person name="Hauser L."/>
            <person name="Kyrpides N."/>
            <person name="Ivanova N."/>
            <person name="Ovchinnikova G."/>
            <person name="Pagani I."/>
            <person name="Siebers A.K."/>
            <person name="Allgaier M."/>
            <person name="Thelen M.P."/>
            <person name="Hugenholtz P."/>
            <person name="Woyke T."/>
        </authorList>
    </citation>
    <scope>NUCLEOTIDE SEQUENCE</scope>
    <source>
        <strain evidence="1">21</strain>
    </source>
</reference>
<sequence>MHVVFGVLLLMPSAVQDLNLYLHGRLLSERSYGGQKAYHCFEMLDVLCCNALMFFVPTSSIH</sequence>
<name>F4CB44_SPHS2</name>
<organism evidence="1">
    <name type="scientific">Sphingobacterium sp. (strain 21)</name>
    <dbReference type="NCBI Taxonomy" id="743722"/>
    <lineage>
        <taxon>Bacteria</taxon>
        <taxon>Pseudomonadati</taxon>
        <taxon>Bacteroidota</taxon>
        <taxon>Sphingobacteriia</taxon>
        <taxon>Sphingobacteriales</taxon>
        <taxon>Sphingobacteriaceae</taxon>
        <taxon>Sphingobacterium</taxon>
    </lineage>
</organism>
<dbReference type="STRING" id="743722.Sph21_4429"/>
<dbReference type="EMBL" id="CP002584">
    <property type="protein sequence ID" value="ADZ80947.1"/>
    <property type="molecule type" value="Genomic_DNA"/>
</dbReference>
<evidence type="ECO:0000313" key="1">
    <source>
        <dbReference type="EMBL" id="ADZ80947.1"/>
    </source>
</evidence>
<protein>
    <submittedName>
        <fullName evidence="1">Uncharacterized protein</fullName>
    </submittedName>
</protein>
<gene>
    <name evidence="1" type="ordered locus">Sph21_4429</name>
</gene>
<proteinExistence type="predicted"/>
<dbReference type="HOGENOM" id="CLU_2901920_0_0_10"/>
<dbReference type="AlphaFoldDB" id="F4CB44"/>